<dbReference type="GO" id="GO:0015074">
    <property type="term" value="P:DNA integration"/>
    <property type="evidence" value="ECO:0007669"/>
    <property type="project" value="InterPro"/>
</dbReference>
<reference evidence="4" key="1">
    <citation type="submission" date="2016-10" db="EMBL/GenBank/DDBJ databases">
        <authorList>
            <person name="Varghese N."/>
            <person name="Submissions S."/>
        </authorList>
    </citation>
    <scope>NUCLEOTIDE SEQUENCE [LARGE SCALE GENOMIC DNA]</scope>
    <source>
        <strain evidence="4">DSM 25329</strain>
    </source>
</reference>
<dbReference type="PROSITE" id="PS50994">
    <property type="entry name" value="INTEGRASE"/>
    <property type="match status" value="1"/>
</dbReference>
<dbReference type="Pfam" id="PF13683">
    <property type="entry name" value="rve_3"/>
    <property type="match status" value="1"/>
</dbReference>
<proteinExistence type="predicted"/>
<name>A0A1G7LIU1_9BACT</name>
<accession>A0A1G7LIU1</accession>
<reference evidence="2" key="2">
    <citation type="submission" date="2016-10" db="EMBL/GenBank/DDBJ databases">
        <authorList>
            <person name="de Groot N.N."/>
        </authorList>
    </citation>
    <scope>NUCLEOTIDE SEQUENCE [LARGE SCALE GENOMIC DNA]</scope>
    <source>
        <strain evidence="2">DSM 25329</strain>
    </source>
</reference>
<dbReference type="InterPro" id="IPR001584">
    <property type="entry name" value="Integrase_cat-core"/>
</dbReference>
<feature type="domain" description="Integrase catalytic" evidence="1">
    <location>
        <begin position="1"/>
        <end position="101"/>
    </location>
</feature>
<evidence type="ECO:0000313" key="2">
    <source>
        <dbReference type="EMBL" id="SDF49418.1"/>
    </source>
</evidence>
<dbReference type="GO" id="GO:0003676">
    <property type="term" value="F:nucleic acid binding"/>
    <property type="evidence" value="ECO:0007669"/>
    <property type="project" value="InterPro"/>
</dbReference>
<dbReference type="SUPFAM" id="SSF53098">
    <property type="entry name" value="Ribonuclease H-like"/>
    <property type="match status" value="1"/>
</dbReference>
<dbReference type="PANTHER" id="PTHR46889:SF5">
    <property type="entry name" value="INTEGRASE PROTEIN"/>
    <property type="match status" value="1"/>
</dbReference>
<evidence type="ECO:0000313" key="4">
    <source>
        <dbReference type="Proteomes" id="UP000198748"/>
    </source>
</evidence>
<gene>
    <name evidence="2" type="ORF">SAMN04487996_1111</name>
    <name evidence="3" type="ORF">SAMN04487996_1191</name>
</gene>
<evidence type="ECO:0000259" key="1">
    <source>
        <dbReference type="PROSITE" id="PS50994"/>
    </source>
</evidence>
<dbReference type="EMBL" id="FNAN01000011">
    <property type="protein sequence ID" value="SDF49418.1"/>
    <property type="molecule type" value="Genomic_DNA"/>
</dbReference>
<dbReference type="AlphaFoldDB" id="A0A1G7LIU1"/>
<dbReference type="InterPro" id="IPR012337">
    <property type="entry name" value="RNaseH-like_sf"/>
</dbReference>
<dbReference type="EMBL" id="FNAN01000019">
    <property type="protein sequence ID" value="SDG46868.1"/>
    <property type="molecule type" value="Genomic_DNA"/>
</dbReference>
<feature type="non-terminal residue" evidence="2">
    <location>
        <position position="1"/>
    </location>
</feature>
<dbReference type="InterPro" id="IPR050900">
    <property type="entry name" value="Transposase_IS3/IS150/IS904"/>
</dbReference>
<dbReference type="Gene3D" id="3.30.420.10">
    <property type="entry name" value="Ribonuclease H-like superfamily/Ribonuclease H"/>
    <property type="match status" value="1"/>
</dbReference>
<sequence>STTAPAARSDRGIQYCSKSYVSLLRKHAVTISMTEANHCYENGLAERVNGILKHEFLLNTTFKTKTLCLQSVKEAIHLYNEKRPHWSLNLKTPSNVHKLSVA</sequence>
<dbReference type="Proteomes" id="UP000198748">
    <property type="component" value="Unassembled WGS sequence"/>
</dbReference>
<organism evidence="2 4">
    <name type="scientific">Dyadobacter soli</name>
    <dbReference type="NCBI Taxonomy" id="659014"/>
    <lineage>
        <taxon>Bacteria</taxon>
        <taxon>Pseudomonadati</taxon>
        <taxon>Bacteroidota</taxon>
        <taxon>Cytophagia</taxon>
        <taxon>Cytophagales</taxon>
        <taxon>Spirosomataceae</taxon>
        <taxon>Dyadobacter</taxon>
    </lineage>
</organism>
<dbReference type="STRING" id="659014.SAMN04487996_1111"/>
<protein>
    <submittedName>
        <fullName evidence="2">Integrase core domain-containing protein</fullName>
    </submittedName>
</protein>
<dbReference type="PANTHER" id="PTHR46889">
    <property type="entry name" value="TRANSPOSASE INSF FOR INSERTION SEQUENCE IS3B-RELATED"/>
    <property type="match status" value="1"/>
</dbReference>
<dbReference type="RefSeq" id="WP_143016869.1">
    <property type="nucleotide sequence ID" value="NZ_FNAN01000011.1"/>
</dbReference>
<evidence type="ECO:0000313" key="3">
    <source>
        <dbReference type="EMBL" id="SDG46868.1"/>
    </source>
</evidence>
<dbReference type="InterPro" id="IPR036397">
    <property type="entry name" value="RNaseH_sf"/>
</dbReference>
<dbReference type="OrthoDB" id="936265at2"/>
<keyword evidence="4" id="KW-1185">Reference proteome</keyword>